<comment type="subcellular location">
    <subcellularLocation>
        <location evidence="1">Cytoplasm</location>
    </subcellularLocation>
</comment>
<dbReference type="Pfam" id="PF00397">
    <property type="entry name" value="WW"/>
    <property type="match status" value="1"/>
</dbReference>
<keyword evidence="2" id="KW-0963">Cytoplasm</keyword>
<dbReference type="SMART" id="SM00456">
    <property type="entry name" value="WW"/>
    <property type="match status" value="1"/>
</dbReference>
<dbReference type="GO" id="GO:0005737">
    <property type="term" value="C:cytoplasm"/>
    <property type="evidence" value="ECO:0007669"/>
    <property type="project" value="UniProtKB-SubCell"/>
</dbReference>
<reference evidence="5" key="1">
    <citation type="journal article" date="2019" name="Curr. Biol.">
        <title>Genome Sequence of Striga asiatica Provides Insight into the Evolution of Plant Parasitism.</title>
        <authorList>
            <person name="Yoshida S."/>
            <person name="Kim S."/>
            <person name="Wafula E.K."/>
            <person name="Tanskanen J."/>
            <person name="Kim Y.M."/>
            <person name="Honaas L."/>
            <person name="Yang Z."/>
            <person name="Spallek T."/>
            <person name="Conn C.E."/>
            <person name="Ichihashi Y."/>
            <person name="Cheong K."/>
            <person name="Cui S."/>
            <person name="Der J.P."/>
            <person name="Gundlach H."/>
            <person name="Jiao Y."/>
            <person name="Hori C."/>
            <person name="Ishida J.K."/>
            <person name="Kasahara H."/>
            <person name="Kiba T."/>
            <person name="Kim M.S."/>
            <person name="Koo N."/>
            <person name="Laohavisit A."/>
            <person name="Lee Y.H."/>
            <person name="Lumba S."/>
            <person name="McCourt P."/>
            <person name="Mortimer J.C."/>
            <person name="Mutuku J.M."/>
            <person name="Nomura T."/>
            <person name="Sasaki-Sekimoto Y."/>
            <person name="Seto Y."/>
            <person name="Wang Y."/>
            <person name="Wakatake T."/>
            <person name="Sakakibara H."/>
            <person name="Demura T."/>
            <person name="Yamaguchi S."/>
            <person name="Yoneyama K."/>
            <person name="Manabe R.I."/>
            <person name="Nelson D.C."/>
            <person name="Schulman A.H."/>
            <person name="Timko M.P."/>
            <person name="dePamphilis C.W."/>
            <person name="Choi D."/>
            <person name="Shirasu K."/>
        </authorList>
    </citation>
    <scope>NUCLEOTIDE SEQUENCE [LARGE SCALE GENOMIC DNA]</scope>
    <source>
        <strain evidence="5">cv. UVA1</strain>
    </source>
</reference>
<dbReference type="PANTHER" id="PTHR14791">
    <property type="entry name" value="BOMB/KIRA PROTEINS"/>
    <property type="match status" value="1"/>
</dbReference>
<evidence type="ECO:0000313" key="5">
    <source>
        <dbReference type="Proteomes" id="UP000325081"/>
    </source>
</evidence>
<sequence>MEFTDLSLSRGLYEDGKAEIETGLPMKRKWNSEAPSVDLQLKTPLPSDWEQCLDLQSGRMYYVNRETSRKSWNRPLDKGKEKLELNLELNMMSSANTFAGKDEPSSNMVFSLLSQL</sequence>
<dbReference type="PROSITE" id="PS50020">
    <property type="entry name" value="WW_DOMAIN_2"/>
    <property type="match status" value="1"/>
</dbReference>
<dbReference type="OrthoDB" id="670666at2759"/>
<proteinExistence type="predicted"/>
<dbReference type="InterPro" id="IPR036020">
    <property type="entry name" value="WW_dom_sf"/>
</dbReference>
<dbReference type="CDD" id="cd00201">
    <property type="entry name" value="WW"/>
    <property type="match status" value="1"/>
</dbReference>
<organism evidence="4 5">
    <name type="scientific">Striga asiatica</name>
    <name type="common">Asiatic witchweed</name>
    <name type="synonym">Buchnera asiatica</name>
    <dbReference type="NCBI Taxonomy" id="4170"/>
    <lineage>
        <taxon>Eukaryota</taxon>
        <taxon>Viridiplantae</taxon>
        <taxon>Streptophyta</taxon>
        <taxon>Embryophyta</taxon>
        <taxon>Tracheophyta</taxon>
        <taxon>Spermatophyta</taxon>
        <taxon>Magnoliopsida</taxon>
        <taxon>eudicotyledons</taxon>
        <taxon>Gunneridae</taxon>
        <taxon>Pentapetalae</taxon>
        <taxon>asterids</taxon>
        <taxon>lamiids</taxon>
        <taxon>Lamiales</taxon>
        <taxon>Orobanchaceae</taxon>
        <taxon>Buchnereae</taxon>
        <taxon>Striga</taxon>
    </lineage>
</organism>
<accession>A0A5A7QCB4</accession>
<dbReference type="InterPro" id="IPR051105">
    <property type="entry name" value="WWC/KIBRA_Hippo_Reg"/>
</dbReference>
<keyword evidence="5" id="KW-1185">Reference proteome</keyword>
<feature type="domain" description="WW" evidence="3">
    <location>
        <begin position="43"/>
        <end position="77"/>
    </location>
</feature>
<dbReference type="Gene3D" id="2.20.70.10">
    <property type="match status" value="1"/>
</dbReference>
<evidence type="ECO:0000256" key="2">
    <source>
        <dbReference type="ARBA" id="ARBA00022490"/>
    </source>
</evidence>
<gene>
    <name evidence="4" type="ORF">STAS_18378</name>
</gene>
<dbReference type="InterPro" id="IPR001202">
    <property type="entry name" value="WW_dom"/>
</dbReference>
<dbReference type="EMBL" id="BKCP01006183">
    <property type="protein sequence ID" value="GER41651.1"/>
    <property type="molecule type" value="Genomic_DNA"/>
</dbReference>
<evidence type="ECO:0000313" key="4">
    <source>
        <dbReference type="EMBL" id="GER41651.1"/>
    </source>
</evidence>
<dbReference type="Proteomes" id="UP000325081">
    <property type="component" value="Unassembled WGS sequence"/>
</dbReference>
<evidence type="ECO:0000256" key="1">
    <source>
        <dbReference type="ARBA" id="ARBA00004496"/>
    </source>
</evidence>
<dbReference type="PANTHER" id="PTHR14791:SF39">
    <property type="entry name" value="OS12G0233100 PROTEIN"/>
    <property type="match status" value="1"/>
</dbReference>
<comment type="caution">
    <text evidence="4">The sequence shown here is derived from an EMBL/GenBank/DDBJ whole genome shotgun (WGS) entry which is preliminary data.</text>
</comment>
<dbReference type="SUPFAM" id="SSF51045">
    <property type="entry name" value="WW domain"/>
    <property type="match status" value="1"/>
</dbReference>
<protein>
    <submittedName>
        <fullName evidence="4">WW domain containing protein</fullName>
    </submittedName>
</protein>
<dbReference type="AlphaFoldDB" id="A0A5A7QCB4"/>
<evidence type="ECO:0000259" key="3">
    <source>
        <dbReference type="PROSITE" id="PS50020"/>
    </source>
</evidence>
<name>A0A5A7QCB4_STRAF</name>